<sequence>MSNDTQTLPPISELHTLSHSEDHTLRSPNPCSPMSIDQLCEVSNLKDSELERMSQEMEAVQALGTMRALGENPQEGDIEASNQPFISRVSNIPLVNSALRFYEQSKTNNKLVKFGAERVESAVKTIGIPVLTKLEPQLGQLDEFACRQLDSLEKRYPSLKKQENEESMDLAHETSGLRQRHVHSEGQMDDTPEDPAQSQSLTQLSTATIQRSRWEQYLVEASAAAGAGAAAFSEESMRALKYCLQWLQYATGNIDQQIELLKGYIASLSTNPSGSTALTVHNPSTLAGIKRELIETVRKVVDVVGRYAGSCLPRDARKHVREFILTLPGRLATVHSAAPTPLGSPLMSPTSDGQRNNLPGSAQRVLVFATESLLMLNSIAGIFKDSVDRAENWAEKLRAFGVNNGSGNINNYNEVPTAFSIRPGPYEPNDAEPMEE</sequence>
<accession>A0ABR2W0F8</accession>
<name>A0ABR2W0F8_9FUNG</name>
<feature type="region of interest" description="Disordered" evidence="1">
    <location>
        <begin position="1"/>
        <end position="30"/>
    </location>
</feature>
<dbReference type="Proteomes" id="UP001479436">
    <property type="component" value="Unassembled WGS sequence"/>
</dbReference>
<dbReference type="InterPro" id="IPR013927">
    <property type="entry name" value="TF_Opi1_Ccg-8"/>
</dbReference>
<dbReference type="Pfam" id="PF08618">
    <property type="entry name" value="Opi1"/>
    <property type="match status" value="3"/>
</dbReference>
<feature type="region of interest" description="Disordered" evidence="1">
    <location>
        <begin position="159"/>
        <end position="202"/>
    </location>
</feature>
<dbReference type="PANTHER" id="PTHR38406">
    <property type="entry name" value="TRANSCRIPTIONAL REPRESSOR OPI1"/>
    <property type="match status" value="1"/>
</dbReference>
<dbReference type="PANTHER" id="PTHR38406:SF1">
    <property type="entry name" value="TRANSCRIPTIONAL REPRESSOR OPI1"/>
    <property type="match status" value="1"/>
</dbReference>
<organism evidence="2 3">
    <name type="scientific">Basidiobolus ranarum</name>
    <dbReference type="NCBI Taxonomy" id="34480"/>
    <lineage>
        <taxon>Eukaryota</taxon>
        <taxon>Fungi</taxon>
        <taxon>Fungi incertae sedis</taxon>
        <taxon>Zoopagomycota</taxon>
        <taxon>Entomophthoromycotina</taxon>
        <taxon>Basidiobolomycetes</taxon>
        <taxon>Basidiobolales</taxon>
        <taxon>Basidiobolaceae</taxon>
        <taxon>Basidiobolus</taxon>
    </lineage>
</organism>
<gene>
    <name evidence="2" type="primary">OPI1_2</name>
    <name evidence="2" type="ORF">K7432_007323</name>
</gene>
<evidence type="ECO:0000313" key="2">
    <source>
        <dbReference type="EMBL" id="KAK9712163.1"/>
    </source>
</evidence>
<evidence type="ECO:0000256" key="1">
    <source>
        <dbReference type="SAM" id="MobiDB-lite"/>
    </source>
</evidence>
<proteinExistence type="predicted"/>
<feature type="compositionally biased region" description="Basic and acidic residues" evidence="1">
    <location>
        <begin position="16"/>
        <end position="25"/>
    </location>
</feature>
<protein>
    <submittedName>
        <fullName evidence="2">Transcriptional regulator opi1</fullName>
    </submittedName>
</protein>
<feature type="compositionally biased region" description="Basic and acidic residues" evidence="1">
    <location>
        <begin position="159"/>
        <end position="172"/>
    </location>
</feature>
<keyword evidence="3" id="KW-1185">Reference proteome</keyword>
<dbReference type="EMBL" id="JASJQH010007233">
    <property type="protein sequence ID" value="KAK9712163.1"/>
    <property type="molecule type" value="Genomic_DNA"/>
</dbReference>
<evidence type="ECO:0000313" key="3">
    <source>
        <dbReference type="Proteomes" id="UP001479436"/>
    </source>
</evidence>
<reference evidence="2 3" key="1">
    <citation type="submission" date="2023-04" db="EMBL/GenBank/DDBJ databases">
        <title>Genome of Basidiobolus ranarum AG-B5.</title>
        <authorList>
            <person name="Stajich J.E."/>
            <person name="Carter-House D."/>
            <person name="Gryganskyi A."/>
        </authorList>
    </citation>
    <scope>NUCLEOTIDE SEQUENCE [LARGE SCALE GENOMIC DNA]</scope>
    <source>
        <strain evidence="2 3">AG-B5</strain>
    </source>
</reference>
<comment type="caution">
    <text evidence="2">The sequence shown here is derived from an EMBL/GenBank/DDBJ whole genome shotgun (WGS) entry which is preliminary data.</text>
</comment>